<evidence type="ECO:0000313" key="2">
    <source>
        <dbReference type="Proteomes" id="UP000509597"/>
    </source>
</evidence>
<dbReference type="RefSeq" id="WP_179357604.1">
    <property type="nucleotide sequence ID" value="NZ_CP058627.1"/>
</dbReference>
<reference evidence="1 2" key="1">
    <citation type="submission" date="2020-07" db="EMBL/GenBank/DDBJ databases">
        <title>Complete genome sequence of Chitinibacter sp. 2T18.</title>
        <authorList>
            <person name="Bae J.-W."/>
            <person name="Choi J.-W."/>
        </authorList>
    </citation>
    <scope>NUCLEOTIDE SEQUENCE [LARGE SCALE GENOMIC DNA]</scope>
    <source>
        <strain evidence="1 2">2T18</strain>
    </source>
</reference>
<gene>
    <name evidence="1" type="ORF">HQ393_04230</name>
</gene>
<protein>
    <recommendedName>
        <fullName evidence="3">Phosphoglycerate mutase</fullName>
    </recommendedName>
</protein>
<dbReference type="GO" id="GO:0004619">
    <property type="term" value="F:phosphoglycerate mutase activity"/>
    <property type="evidence" value="ECO:0007669"/>
    <property type="project" value="InterPro"/>
</dbReference>
<dbReference type="InterPro" id="IPR016631">
    <property type="entry name" value="Regulatory_RpfE"/>
</dbReference>
<organism evidence="1 2">
    <name type="scientific">Chitinibacter bivalviorum</name>
    <dbReference type="NCBI Taxonomy" id="2739434"/>
    <lineage>
        <taxon>Bacteria</taxon>
        <taxon>Pseudomonadati</taxon>
        <taxon>Pseudomonadota</taxon>
        <taxon>Betaproteobacteria</taxon>
        <taxon>Neisseriales</taxon>
        <taxon>Chitinibacteraceae</taxon>
        <taxon>Chitinibacter</taxon>
    </lineage>
</organism>
<dbReference type="Proteomes" id="UP000509597">
    <property type="component" value="Chromosome"/>
</dbReference>
<sequence>MKTEKHLELIIPASLWPDANSREAIWRDVSLPSLAQLYGKGRKSQLSQTSVEDYLASLFGLNDFAIAPLMLQQYSAELEPGFWLCADPITLRVDRDHLTVLGEPYLQLSQNEADALVAALNQLYQPDGFHFIAPTPQRWFVRLPSNPQLEFTPFEKALGRNLNDVLPKGEGALKFNALLNEMQMLLYSHAVNDARDAAGQLLINSLWLWGGGEFSGLQCGVTSHDKLGRAVHGQHAVVQALSAAHAMPRQYSDLVTNNAVVVLDDLQLHAIYGAGYEWQQVWQSWESAWFTPALNALREGSLTSLTLTFTDVAEQITVRKSDLWRFWRRAILPTHEGVAHVAD</sequence>
<dbReference type="AlphaFoldDB" id="A0A7H9BHU9"/>
<evidence type="ECO:0008006" key="3">
    <source>
        <dbReference type="Google" id="ProtNLM"/>
    </source>
</evidence>
<accession>A0A7H9BHU9</accession>
<dbReference type="EMBL" id="CP058627">
    <property type="protein sequence ID" value="QLG87521.1"/>
    <property type="molecule type" value="Genomic_DNA"/>
</dbReference>
<proteinExistence type="predicted"/>
<dbReference type="KEGG" id="chiz:HQ393_04230"/>
<evidence type="ECO:0000313" key="1">
    <source>
        <dbReference type="EMBL" id="QLG87521.1"/>
    </source>
</evidence>
<name>A0A7H9BHU9_9NEIS</name>
<dbReference type="PIRSF" id="PIRSF015283">
    <property type="entry name" value="Regulatory_RpfE"/>
    <property type="match status" value="1"/>
</dbReference>
<keyword evidence="2" id="KW-1185">Reference proteome</keyword>